<dbReference type="HOGENOM" id="CLU_1425460_0_0_10"/>
<dbReference type="GeneID" id="85012014"/>
<keyword evidence="1" id="KW-0472">Membrane</keyword>
<evidence type="ECO:0008006" key="4">
    <source>
        <dbReference type="Google" id="ProtNLM"/>
    </source>
</evidence>
<protein>
    <recommendedName>
        <fullName evidence="4">Glycoside hydrolase family 15</fullName>
    </recommendedName>
</protein>
<dbReference type="AlphaFoldDB" id="A0A069QM69"/>
<accession>A0A069QM69</accession>
<reference evidence="2 3" key="1">
    <citation type="submission" date="2013-08" db="EMBL/GenBank/DDBJ databases">
        <authorList>
            <person name="Weinstock G."/>
            <person name="Sodergren E."/>
            <person name="Wylie T."/>
            <person name="Fulton L."/>
            <person name="Fulton R."/>
            <person name="Fronick C."/>
            <person name="O'Laughlin M."/>
            <person name="Godfrey J."/>
            <person name="Miner T."/>
            <person name="Herter B."/>
            <person name="Appelbaum E."/>
            <person name="Cordes M."/>
            <person name="Lek S."/>
            <person name="Wollam A."/>
            <person name="Pepin K.H."/>
            <person name="Palsikar V.B."/>
            <person name="Mitreva M."/>
            <person name="Wilson R.K."/>
        </authorList>
    </citation>
    <scope>NUCLEOTIDE SEQUENCE [LARGE SCALE GENOMIC DNA]</scope>
    <source>
        <strain evidence="2 3">ATCC 15930</strain>
    </source>
</reference>
<comment type="caution">
    <text evidence="2">The sequence shown here is derived from an EMBL/GenBank/DDBJ whole genome shotgun (WGS) entry which is preliminary data.</text>
</comment>
<keyword evidence="1" id="KW-1133">Transmembrane helix</keyword>
<feature type="transmembrane region" description="Helical" evidence="1">
    <location>
        <begin position="46"/>
        <end position="64"/>
    </location>
</feature>
<dbReference type="RefSeq" id="WP_018919970.1">
    <property type="nucleotide sequence ID" value="NZ_KB899226.1"/>
</dbReference>
<dbReference type="eggNOG" id="ENOG502ZBTM">
    <property type="taxonomic scope" value="Bacteria"/>
</dbReference>
<name>A0A069QM69_HOYLO</name>
<evidence type="ECO:0000313" key="3">
    <source>
        <dbReference type="Proteomes" id="UP000027442"/>
    </source>
</evidence>
<dbReference type="Proteomes" id="UP000027442">
    <property type="component" value="Unassembled WGS sequence"/>
</dbReference>
<proteinExistence type="predicted"/>
<organism evidence="2 3">
    <name type="scientific">Hoylesella loescheii DSM 19665 = JCM 12249 = ATCC 15930</name>
    <dbReference type="NCBI Taxonomy" id="1122985"/>
    <lineage>
        <taxon>Bacteria</taxon>
        <taxon>Pseudomonadati</taxon>
        <taxon>Bacteroidota</taxon>
        <taxon>Bacteroidia</taxon>
        <taxon>Bacteroidales</taxon>
        <taxon>Prevotellaceae</taxon>
        <taxon>Hoylesella</taxon>
    </lineage>
</organism>
<sequence length="191" mass="22444">MATEKIYDLWANRNPQWEKRYEDSIIKNFCDYGRGATSLREDRGKVFGGGYEIFIVAFFMGLYFNQKRPLIEDTQKRKTFGQPIQYWGNLDSVKGRKAYPKLREYIFTALVSRTDIDFIALEKGEMTSRKAVDMLMQTMEEYANWGFHFMEDKLTDAPNYFFRETAFLEVFLAFDAAASENINEDEPESLD</sequence>
<gene>
    <name evidence="2" type="ORF">HMPREF1991_00790</name>
</gene>
<evidence type="ECO:0000256" key="1">
    <source>
        <dbReference type="SAM" id="Phobius"/>
    </source>
</evidence>
<evidence type="ECO:0000313" key="2">
    <source>
        <dbReference type="EMBL" id="KDR53109.1"/>
    </source>
</evidence>
<dbReference type="EMBL" id="JNGW01000029">
    <property type="protein sequence ID" value="KDR53109.1"/>
    <property type="molecule type" value="Genomic_DNA"/>
</dbReference>
<keyword evidence="3" id="KW-1185">Reference proteome</keyword>
<keyword evidence="1" id="KW-0812">Transmembrane</keyword>
<dbReference type="PATRIC" id="fig|1122985.7.peg.818"/>